<dbReference type="GeneID" id="89933848"/>
<organism evidence="2 3">
    <name type="scientific">Canariomyces notabilis</name>
    <dbReference type="NCBI Taxonomy" id="2074819"/>
    <lineage>
        <taxon>Eukaryota</taxon>
        <taxon>Fungi</taxon>
        <taxon>Dikarya</taxon>
        <taxon>Ascomycota</taxon>
        <taxon>Pezizomycotina</taxon>
        <taxon>Sordariomycetes</taxon>
        <taxon>Sordariomycetidae</taxon>
        <taxon>Sordariales</taxon>
        <taxon>Chaetomiaceae</taxon>
        <taxon>Canariomyces</taxon>
    </lineage>
</organism>
<dbReference type="EMBL" id="MU853368">
    <property type="protein sequence ID" value="KAK4107872.1"/>
    <property type="molecule type" value="Genomic_DNA"/>
</dbReference>
<name>A0AAN6QIG0_9PEZI</name>
<proteinExistence type="predicted"/>
<evidence type="ECO:0000313" key="3">
    <source>
        <dbReference type="Proteomes" id="UP001302812"/>
    </source>
</evidence>
<keyword evidence="3" id="KW-1185">Reference proteome</keyword>
<evidence type="ECO:0000313" key="2">
    <source>
        <dbReference type="EMBL" id="KAK4107872.1"/>
    </source>
</evidence>
<evidence type="ECO:0000256" key="1">
    <source>
        <dbReference type="SAM" id="MobiDB-lite"/>
    </source>
</evidence>
<dbReference type="RefSeq" id="XP_064665442.1">
    <property type="nucleotide sequence ID" value="XM_064809724.1"/>
</dbReference>
<feature type="region of interest" description="Disordered" evidence="1">
    <location>
        <begin position="1"/>
        <end position="20"/>
    </location>
</feature>
<reference evidence="2" key="1">
    <citation type="journal article" date="2023" name="Mol. Phylogenet. Evol.">
        <title>Genome-scale phylogeny and comparative genomics of the fungal order Sordariales.</title>
        <authorList>
            <person name="Hensen N."/>
            <person name="Bonometti L."/>
            <person name="Westerberg I."/>
            <person name="Brannstrom I.O."/>
            <person name="Guillou S."/>
            <person name="Cros-Aarteil S."/>
            <person name="Calhoun S."/>
            <person name="Haridas S."/>
            <person name="Kuo A."/>
            <person name="Mondo S."/>
            <person name="Pangilinan J."/>
            <person name="Riley R."/>
            <person name="LaButti K."/>
            <person name="Andreopoulos B."/>
            <person name="Lipzen A."/>
            <person name="Chen C."/>
            <person name="Yan M."/>
            <person name="Daum C."/>
            <person name="Ng V."/>
            <person name="Clum A."/>
            <person name="Steindorff A."/>
            <person name="Ohm R.A."/>
            <person name="Martin F."/>
            <person name="Silar P."/>
            <person name="Natvig D.O."/>
            <person name="Lalanne C."/>
            <person name="Gautier V."/>
            <person name="Ament-Velasquez S.L."/>
            <person name="Kruys A."/>
            <person name="Hutchinson M.I."/>
            <person name="Powell A.J."/>
            <person name="Barry K."/>
            <person name="Miller A.N."/>
            <person name="Grigoriev I.V."/>
            <person name="Debuchy R."/>
            <person name="Gladieux P."/>
            <person name="Hiltunen Thoren M."/>
            <person name="Johannesson H."/>
        </authorList>
    </citation>
    <scope>NUCLEOTIDE SEQUENCE</scope>
    <source>
        <strain evidence="2">CBS 508.74</strain>
    </source>
</reference>
<dbReference type="AlphaFoldDB" id="A0AAN6QIG0"/>
<accession>A0AAN6QIG0</accession>
<dbReference type="Proteomes" id="UP001302812">
    <property type="component" value="Unassembled WGS sequence"/>
</dbReference>
<reference evidence="2" key="2">
    <citation type="submission" date="2023-05" db="EMBL/GenBank/DDBJ databases">
        <authorList>
            <consortium name="Lawrence Berkeley National Laboratory"/>
            <person name="Steindorff A."/>
            <person name="Hensen N."/>
            <person name="Bonometti L."/>
            <person name="Westerberg I."/>
            <person name="Brannstrom I.O."/>
            <person name="Guillou S."/>
            <person name="Cros-Aarteil S."/>
            <person name="Calhoun S."/>
            <person name="Haridas S."/>
            <person name="Kuo A."/>
            <person name="Mondo S."/>
            <person name="Pangilinan J."/>
            <person name="Riley R."/>
            <person name="Labutti K."/>
            <person name="Andreopoulos B."/>
            <person name="Lipzen A."/>
            <person name="Chen C."/>
            <person name="Yanf M."/>
            <person name="Daum C."/>
            <person name="Ng V."/>
            <person name="Clum A."/>
            <person name="Ohm R."/>
            <person name="Martin F."/>
            <person name="Silar P."/>
            <person name="Natvig D."/>
            <person name="Lalanne C."/>
            <person name="Gautier V."/>
            <person name="Ament-Velasquez S.L."/>
            <person name="Kruys A."/>
            <person name="Hutchinson M.I."/>
            <person name="Powell A.J."/>
            <person name="Barry K."/>
            <person name="Miller A.N."/>
            <person name="Grigoriev I.V."/>
            <person name="Debuchy R."/>
            <person name="Gladieux P."/>
            <person name="Thoren M.H."/>
            <person name="Johannesson H."/>
        </authorList>
    </citation>
    <scope>NUCLEOTIDE SEQUENCE</scope>
    <source>
        <strain evidence="2">CBS 508.74</strain>
    </source>
</reference>
<sequence length="109" mass="12714">MPFEDIGTLTVTSQPHHVRPEQHDWVPVRFKPQPKFWSLTQAAQFELGKNGGHAGRKNNQFVFERIYTSKVRMEALRDYLERNSCISSLAMAPHQSRFTMQDHSTTQDR</sequence>
<gene>
    <name evidence="2" type="ORF">N656DRAFT_461433</name>
</gene>
<comment type="caution">
    <text evidence="2">The sequence shown here is derived from an EMBL/GenBank/DDBJ whole genome shotgun (WGS) entry which is preliminary data.</text>
</comment>
<protein>
    <submittedName>
        <fullName evidence="2">Uncharacterized protein</fullName>
    </submittedName>
</protein>